<keyword evidence="2" id="KW-1133">Transmembrane helix</keyword>
<feature type="chain" id="PRO_5035763115" evidence="3">
    <location>
        <begin position="20"/>
        <end position="346"/>
    </location>
</feature>
<keyword evidence="3" id="KW-0732">Signal</keyword>
<evidence type="ECO:0000256" key="3">
    <source>
        <dbReference type="SAM" id="SignalP"/>
    </source>
</evidence>
<evidence type="ECO:0000256" key="1">
    <source>
        <dbReference type="SAM" id="MobiDB-lite"/>
    </source>
</evidence>
<organism evidence="4 5">
    <name type="scientific">Argiope bruennichi</name>
    <name type="common">Wasp spider</name>
    <name type="synonym">Aranea bruennichi</name>
    <dbReference type="NCBI Taxonomy" id="94029"/>
    <lineage>
        <taxon>Eukaryota</taxon>
        <taxon>Metazoa</taxon>
        <taxon>Ecdysozoa</taxon>
        <taxon>Arthropoda</taxon>
        <taxon>Chelicerata</taxon>
        <taxon>Arachnida</taxon>
        <taxon>Araneae</taxon>
        <taxon>Araneomorphae</taxon>
        <taxon>Entelegynae</taxon>
        <taxon>Araneoidea</taxon>
        <taxon>Araneidae</taxon>
        <taxon>Argiope</taxon>
    </lineage>
</organism>
<feature type="signal peptide" evidence="3">
    <location>
        <begin position="1"/>
        <end position="19"/>
    </location>
</feature>
<dbReference type="AlphaFoldDB" id="A0A8T0EB88"/>
<evidence type="ECO:0000256" key="2">
    <source>
        <dbReference type="SAM" id="Phobius"/>
    </source>
</evidence>
<keyword evidence="2" id="KW-0812">Transmembrane</keyword>
<feature type="region of interest" description="Disordered" evidence="1">
    <location>
        <begin position="135"/>
        <end position="167"/>
    </location>
</feature>
<dbReference type="EMBL" id="JABXBU010002228">
    <property type="protein sequence ID" value="KAF8769920.1"/>
    <property type="molecule type" value="Genomic_DNA"/>
</dbReference>
<sequence>MAIVITILIATSVFNSIASFSASISSNTSSSDTRKSFPRFDPLKSHQKPNLTLFTDSKKDNSSEHRYSNERRQLAIYSQIPDLSSSRTVSRVDEFENGPLSKSSFIADSTQRPSSDRIPAWLKHRTVPRIDHLEANQQSQTAESRQRPSTGQIPSWSNPPNVPWIDDPPSRDGLSLLPILYLLAPLVVTAMLMPIGATLITAVVMMKAQHQAAQGKLKSLFLEDESIAPVYKLFEKNVQDLWKKFEEAIAKYNHGDMENHRNNHNLQKHDFQPRTSKKIDFLIDPLGNYLFWLISLAKESSGRRYFIRIKKRKWRGQRSPPDCKEAYVLEELFSSDEQFTSVSAAK</sequence>
<feature type="compositionally biased region" description="Polar residues" evidence="1">
    <location>
        <begin position="135"/>
        <end position="159"/>
    </location>
</feature>
<keyword evidence="5" id="KW-1185">Reference proteome</keyword>
<dbReference type="Proteomes" id="UP000807504">
    <property type="component" value="Unassembled WGS sequence"/>
</dbReference>
<feature type="region of interest" description="Disordered" evidence="1">
    <location>
        <begin position="23"/>
        <end position="71"/>
    </location>
</feature>
<feature type="transmembrane region" description="Helical" evidence="2">
    <location>
        <begin position="179"/>
        <end position="206"/>
    </location>
</feature>
<accession>A0A8T0EB88</accession>
<feature type="compositionally biased region" description="Basic and acidic residues" evidence="1">
    <location>
        <begin position="56"/>
        <end position="71"/>
    </location>
</feature>
<reference evidence="4" key="2">
    <citation type="submission" date="2020-06" db="EMBL/GenBank/DDBJ databases">
        <authorList>
            <person name="Sheffer M."/>
        </authorList>
    </citation>
    <scope>NUCLEOTIDE SEQUENCE</scope>
</reference>
<evidence type="ECO:0000313" key="4">
    <source>
        <dbReference type="EMBL" id="KAF8769920.1"/>
    </source>
</evidence>
<evidence type="ECO:0000313" key="5">
    <source>
        <dbReference type="Proteomes" id="UP000807504"/>
    </source>
</evidence>
<name>A0A8T0EB88_ARGBR</name>
<comment type="caution">
    <text evidence="4">The sequence shown here is derived from an EMBL/GenBank/DDBJ whole genome shotgun (WGS) entry which is preliminary data.</text>
</comment>
<keyword evidence="2" id="KW-0472">Membrane</keyword>
<proteinExistence type="predicted"/>
<gene>
    <name evidence="4" type="ORF">HNY73_017512</name>
</gene>
<reference evidence="4" key="1">
    <citation type="journal article" date="2020" name="bioRxiv">
        <title>Chromosome-level reference genome of the European wasp spider Argiope bruennichi: a resource for studies on range expansion and evolutionary adaptation.</title>
        <authorList>
            <person name="Sheffer M.M."/>
            <person name="Hoppe A."/>
            <person name="Krehenwinkel H."/>
            <person name="Uhl G."/>
            <person name="Kuss A.W."/>
            <person name="Jensen L."/>
            <person name="Jensen C."/>
            <person name="Gillespie R.G."/>
            <person name="Hoff K.J."/>
            <person name="Prost S."/>
        </authorList>
    </citation>
    <scope>NUCLEOTIDE SEQUENCE</scope>
</reference>
<protein>
    <submittedName>
        <fullName evidence="4">Uncharacterized protein</fullName>
    </submittedName>
</protein>